<keyword evidence="2" id="KW-1185">Reference proteome</keyword>
<sequence>MMEAMDINKIISEIIPPDDYQHRNGFSNEQLIDNLSDVEIFKVETELITMLQKKPDMLIVETLGYMKSEKSLPVLYELLESLNDEMAKIITATSIFEINQDQKMIEKSKASFKTIKDKFQLISAFHYLIRMQDSEISKLIQEHTTNSDYLISYNAKQVLGIS</sequence>
<proteinExistence type="predicted"/>
<organism evidence="1 2">
    <name type="scientific">Belliella pelovolcani</name>
    <dbReference type="NCBI Taxonomy" id="529505"/>
    <lineage>
        <taxon>Bacteria</taxon>
        <taxon>Pseudomonadati</taxon>
        <taxon>Bacteroidota</taxon>
        <taxon>Cytophagia</taxon>
        <taxon>Cytophagales</taxon>
        <taxon>Cyclobacteriaceae</taxon>
        <taxon>Belliella</taxon>
    </lineage>
</organism>
<dbReference type="OrthoDB" id="1429742at2"/>
<dbReference type="STRING" id="529505.SAMN05421761_1217"/>
<protein>
    <submittedName>
        <fullName evidence="1">Uncharacterized protein</fullName>
    </submittedName>
</protein>
<evidence type="ECO:0000313" key="2">
    <source>
        <dbReference type="Proteomes" id="UP000186026"/>
    </source>
</evidence>
<dbReference type="AlphaFoldDB" id="A0A1N7PUJ3"/>
<evidence type="ECO:0000313" key="1">
    <source>
        <dbReference type="EMBL" id="SIT14232.1"/>
    </source>
</evidence>
<gene>
    <name evidence="1" type="ORF">SAMN05421761_1217</name>
</gene>
<reference evidence="2" key="1">
    <citation type="submission" date="2017-01" db="EMBL/GenBank/DDBJ databases">
        <authorList>
            <person name="Varghese N."/>
            <person name="Submissions S."/>
        </authorList>
    </citation>
    <scope>NUCLEOTIDE SEQUENCE [LARGE SCALE GENOMIC DNA]</scope>
    <source>
        <strain evidence="2">DSM 46698</strain>
    </source>
</reference>
<accession>A0A1N7PUJ3</accession>
<dbReference type="EMBL" id="FTOP01000021">
    <property type="protein sequence ID" value="SIT14232.1"/>
    <property type="molecule type" value="Genomic_DNA"/>
</dbReference>
<dbReference type="RefSeq" id="WP_139325565.1">
    <property type="nucleotide sequence ID" value="NZ_FTOP01000021.1"/>
</dbReference>
<name>A0A1N7PUJ3_9BACT</name>
<dbReference type="Proteomes" id="UP000186026">
    <property type="component" value="Unassembled WGS sequence"/>
</dbReference>